<dbReference type="EMBL" id="MBAD02000478">
    <property type="protein sequence ID" value="RLN67126.1"/>
    <property type="molecule type" value="Genomic_DNA"/>
</dbReference>
<dbReference type="Proteomes" id="UP000277300">
    <property type="component" value="Unassembled WGS sequence"/>
</dbReference>
<protein>
    <recommendedName>
        <fullName evidence="7">Pentacotripeptide-repeat region of PRORP domain-containing protein</fullName>
    </recommendedName>
</protein>
<comment type="caution">
    <text evidence="3">The sequence shown here is derived from an EMBL/GenBank/DDBJ whole genome shotgun (WGS) entry which is preliminary data.</text>
</comment>
<dbReference type="EMBL" id="MBDO02000199">
    <property type="protein sequence ID" value="RLN60139.1"/>
    <property type="molecule type" value="Genomic_DNA"/>
</dbReference>
<evidence type="ECO:0000256" key="2">
    <source>
        <dbReference type="SAM" id="SignalP"/>
    </source>
</evidence>
<dbReference type="AlphaFoldDB" id="A0A3F2RLZ8"/>
<feature type="region of interest" description="Disordered" evidence="1">
    <location>
        <begin position="543"/>
        <end position="564"/>
    </location>
</feature>
<name>A0A3F2RLZ8_9STRA</name>
<gene>
    <name evidence="4" type="ORF">BBJ29_003429</name>
    <name evidence="3" type="ORF">BBP00_00006137</name>
</gene>
<feature type="compositionally biased region" description="Low complexity" evidence="1">
    <location>
        <begin position="92"/>
        <end position="125"/>
    </location>
</feature>
<evidence type="ECO:0000313" key="6">
    <source>
        <dbReference type="Proteomes" id="UP000284657"/>
    </source>
</evidence>
<evidence type="ECO:0000313" key="3">
    <source>
        <dbReference type="EMBL" id="RLN60139.1"/>
    </source>
</evidence>
<feature type="signal peptide" evidence="2">
    <location>
        <begin position="1"/>
        <end position="19"/>
    </location>
</feature>
<evidence type="ECO:0000256" key="1">
    <source>
        <dbReference type="SAM" id="MobiDB-lite"/>
    </source>
</evidence>
<feature type="compositionally biased region" description="Low complexity" evidence="1">
    <location>
        <begin position="61"/>
        <end position="78"/>
    </location>
</feature>
<keyword evidence="2" id="KW-0732">Signal</keyword>
<proteinExistence type="predicted"/>
<feature type="region of interest" description="Disordered" evidence="1">
    <location>
        <begin position="61"/>
        <end position="125"/>
    </location>
</feature>
<organism evidence="3 5">
    <name type="scientific">Phytophthora kernoviae</name>
    <dbReference type="NCBI Taxonomy" id="325452"/>
    <lineage>
        <taxon>Eukaryota</taxon>
        <taxon>Sar</taxon>
        <taxon>Stramenopiles</taxon>
        <taxon>Oomycota</taxon>
        <taxon>Peronosporomycetes</taxon>
        <taxon>Peronosporales</taxon>
        <taxon>Peronosporaceae</taxon>
        <taxon>Phytophthora</taxon>
    </lineage>
</organism>
<evidence type="ECO:0000313" key="4">
    <source>
        <dbReference type="EMBL" id="RLN67126.1"/>
    </source>
</evidence>
<dbReference type="Proteomes" id="UP000284657">
    <property type="component" value="Unassembled WGS sequence"/>
</dbReference>
<evidence type="ECO:0000313" key="5">
    <source>
        <dbReference type="Proteomes" id="UP000277300"/>
    </source>
</evidence>
<feature type="chain" id="PRO_5036082237" description="Pentacotripeptide-repeat region of PRORP domain-containing protein" evidence="2">
    <location>
        <begin position="20"/>
        <end position="803"/>
    </location>
</feature>
<reference evidence="5 6" key="1">
    <citation type="submission" date="2018-07" db="EMBL/GenBank/DDBJ databases">
        <title>Genome sequencing of oomycete isolates from Chile give support for New Zealand origin for Phytophthora kernoviae and make available the first Nothophytophthora sp. genome.</title>
        <authorList>
            <person name="Studholme D.J."/>
            <person name="Sanfuentes E."/>
            <person name="Panda P."/>
            <person name="Hill R."/>
            <person name="Sambles C."/>
            <person name="Grant M."/>
            <person name="Williams N.M."/>
            <person name="Mcdougal R.L."/>
        </authorList>
    </citation>
    <scope>NUCLEOTIDE SEQUENCE [LARGE SCALE GENOMIC DNA]</scope>
    <source>
        <strain evidence="3">Chile6</strain>
        <strain evidence="4">Chile7</strain>
    </source>
</reference>
<sequence>MRVLNVLLLSVFAVAAASATNIDDEITKLEFTLARLKVIKAAEETNSHAIKIMNAVAMASSSSKSGSSDSTATAGDTSQNSDFDIEPQPTRTTTEAPSAESASASATSSTTGSASAETTTSSSASAEASASASSSASTVVPTAFALVSATAKRVLRPQPPADISFPTFQRTADLQTRRSAACALGRFSHQIKRSSSDELLDAWQIMSQCQPFVVEGGRTLRIRLATVDDKDDDRSWLLQVVPADAFARMTATIGKRVTFVGSTIGTEPETDVLVANETLIVGKLVKSFHDMDNHELVVAFFEAYDRDRSVWLQEQHLRKAATIVGTDVSTSVENEVGLEAAENPIPIESVTRLSRAVYSSYLRSLYALKLSTKFVRVFEDDERMLRSVCNTVPNLYMLLHACRDERNGDLARRAIDSIVQHSPGSVLPLGCYELAIRTNLRDKKRGEKELQTALHLARELHKDAGYVLKPALWSALIKVSVNMERPDCALEVFKSYPSHRIQEHQASFRQALRAACRLKDSTALDMMHFCWANYSGKCSNTQTLSGGRKEHVGEKNVSSNKNGAGALLKNESLENESLDVDSQEETSPALVALKKDTENELLNMMLWEMLKHQHPAPSIKQVLDLMEATGSKSGAVTLRLSVVKLFDYDMDQRKLSPREAVEHSIKFWDDHSSVLSGQGFLVHLLLDECVSRQYDEECELLVDYLLDLGLVRVPVNSIVKMMASNELRGRFEVNARIAEKMLQNLPEKARIKLRDDFYERYLMSYFRLGQFEKVREQHADLHLEKRYPHNEVIRTIVRDAEDR</sequence>
<dbReference type="OrthoDB" id="116851at2759"/>
<accession>A0A3F2RLZ8</accession>
<evidence type="ECO:0008006" key="7">
    <source>
        <dbReference type="Google" id="ProtNLM"/>
    </source>
</evidence>